<comment type="caution">
    <text evidence="2">The sequence shown here is derived from an EMBL/GenBank/DDBJ whole genome shotgun (WGS) entry which is preliminary data.</text>
</comment>
<dbReference type="EMBL" id="JACKTY010000049">
    <property type="protein sequence ID" value="MCV7230076.1"/>
    <property type="molecule type" value="Genomic_DNA"/>
</dbReference>
<dbReference type="PROSITE" id="PS50112">
    <property type="entry name" value="PAS"/>
    <property type="match status" value="1"/>
</dbReference>
<dbReference type="RefSeq" id="WP_264071665.1">
    <property type="nucleotide sequence ID" value="NZ_JACKTY010000049.1"/>
</dbReference>
<organism evidence="2 3">
    <name type="scientific">Mycolicibacterium komossense</name>
    <dbReference type="NCBI Taxonomy" id="1779"/>
    <lineage>
        <taxon>Bacteria</taxon>
        <taxon>Bacillati</taxon>
        <taxon>Actinomycetota</taxon>
        <taxon>Actinomycetes</taxon>
        <taxon>Mycobacteriales</taxon>
        <taxon>Mycobacteriaceae</taxon>
        <taxon>Mycolicibacterium</taxon>
    </lineage>
</organism>
<sequence>MEALQQLPALVVLERFPVPVLAITADGEILFANSAFGEMLGYSTEALQAKGFHEIFRAMTADESAVAVLRAHADLIVELAHRDGSTVRANMSRSAALRDEDQFALAVFQDLTERLWVDEL</sequence>
<dbReference type="InterPro" id="IPR013656">
    <property type="entry name" value="PAS_4"/>
</dbReference>
<protein>
    <submittedName>
        <fullName evidence="2">PAS domain-containing protein</fullName>
    </submittedName>
</protein>
<dbReference type="NCBIfam" id="TIGR00229">
    <property type="entry name" value="sensory_box"/>
    <property type="match status" value="1"/>
</dbReference>
<dbReference type="SUPFAM" id="SSF55785">
    <property type="entry name" value="PYP-like sensor domain (PAS domain)"/>
    <property type="match status" value="1"/>
</dbReference>
<keyword evidence="3" id="KW-1185">Reference proteome</keyword>
<reference evidence="2 3" key="1">
    <citation type="journal article" date="2022" name="BMC Genomics">
        <title>Comparative genome analysis of mycobacteria focusing on tRNA and non-coding RNA.</title>
        <authorList>
            <person name="Behra P.R.K."/>
            <person name="Pettersson B.M.F."/>
            <person name="Ramesh M."/>
            <person name="Das S."/>
            <person name="Dasgupta S."/>
            <person name="Kirsebom L.A."/>
        </authorList>
    </citation>
    <scope>NUCLEOTIDE SEQUENCE [LARGE SCALE GENOMIC DNA]</scope>
    <source>
        <strain evidence="2 3">DSM 44078</strain>
    </source>
</reference>
<dbReference type="SMART" id="SM00091">
    <property type="entry name" value="PAS"/>
    <property type="match status" value="1"/>
</dbReference>
<name>A0ABT3CKP1_9MYCO</name>
<dbReference type="Proteomes" id="UP001526201">
    <property type="component" value="Unassembled WGS sequence"/>
</dbReference>
<evidence type="ECO:0000259" key="1">
    <source>
        <dbReference type="PROSITE" id="PS50112"/>
    </source>
</evidence>
<evidence type="ECO:0000313" key="3">
    <source>
        <dbReference type="Proteomes" id="UP001526201"/>
    </source>
</evidence>
<dbReference type="Pfam" id="PF08448">
    <property type="entry name" value="PAS_4"/>
    <property type="match status" value="1"/>
</dbReference>
<proteinExistence type="predicted"/>
<dbReference type="InterPro" id="IPR035965">
    <property type="entry name" value="PAS-like_dom_sf"/>
</dbReference>
<evidence type="ECO:0000313" key="2">
    <source>
        <dbReference type="EMBL" id="MCV7230076.1"/>
    </source>
</evidence>
<dbReference type="CDD" id="cd00130">
    <property type="entry name" value="PAS"/>
    <property type="match status" value="1"/>
</dbReference>
<feature type="domain" description="PAS" evidence="1">
    <location>
        <begin position="12"/>
        <end position="50"/>
    </location>
</feature>
<accession>A0ABT3CKP1</accession>
<dbReference type="Gene3D" id="3.30.450.20">
    <property type="entry name" value="PAS domain"/>
    <property type="match status" value="1"/>
</dbReference>
<dbReference type="InterPro" id="IPR000014">
    <property type="entry name" value="PAS"/>
</dbReference>
<gene>
    <name evidence="2" type="ORF">H7J73_29125</name>
</gene>